<reference evidence="4" key="1">
    <citation type="submission" date="2017-07" db="EMBL/GenBank/DDBJ databases">
        <title>Draft genome sequence of Effusibacillus lacus strain skLN1.</title>
        <authorList>
            <person name="Watanabe M."/>
            <person name="Kojima H."/>
            <person name="Fukui M."/>
        </authorList>
    </citation>
    <scope>NUCLEOTIDE SEQUENCE [LARGE SCALE GENOMIC DNA]</scope>
    <source>
        <strain evidence="4">skLN1</strain>
    </source>
</reference>
<evidence type="ECO:0000313" key="3">
    <source>
        <dbReference type="EMBL" id="GAX90971.1"/>
    </source>
</evidence>
<sequence>MKWSTKIKSKIAVAYSSNFIESYKKFTLKHVRKNENVPEALLQKPLDQCKVALITTAGVHLKSDPPFNVDNPAGDHTIRIISSDAKAEDLEITHIYYDTKFAKADPSVVFPLQQIRELAENGVIGAVSNVNIGLNGGILDTTLVETESIPKAVFDLTNEQVDIALLVPG</sequence>
<gene>
    <name evidence="3" type="ORF">EFBL_2631</name>
</gene>
<dbReference type="RefSeq" id="WP_096182701.1">
    <property type="nucleotide sequence ID" value="NZ_BDUF01000076.1"/>
</dbReference>
<evidence type="ECO:0000313" key="4">
    <source>
        <dbReference type="Proteomes" id="UP000217785"/>
    </source>
</evidence>
<comment type="caution">
    <text evidence="3">The sequence shown here is derived from an EMBL/GenBank/DDBJ whole genome shotgun (WGS) entry which is preliminary data.</text>
</comment>
<dbReference type="Proteomes" id="UP000217785">
    <property type="component" value="Unassembled WGS sequence"/>
</dbReference>
<keyword evidence="2" id="KW-0560">Oxidoreductase</keyword>
<dbReference type="InterPro" id="IPR010187">
    <property type="entry name" value="Various_sel_PB"/>
</dbReference>
<keyword evidence="1" id="KW-0712">Selenocysteine</keyword>
<dbReference type="Pfam" id="PF07355">
    <property type="entry name" value="GRDB"/>
    <property type="match status" value="1"/>
</dbReference>
<dbReference type="GO" id="GO:0050485">
    <property type="term" value="F:oxidoreductase activity, acting on X-H and Y-H to form an X-Y bond, with a disulfide as acceptor"/>
    <property type="evidence" value="ECO:0007669"/>
    <property type="project" value="InterPro"/>
</dbReference>
<evidence type="ECO:0008006" key="5">
    <source>
        <dbReference type="Google" id="ProtNLM"/>
    </source>
</evidence>
<dbReference type="OrthoDB" id="1550957at2"/>
<evidence type="ECO:0000256" key="1">
    <source>
        <dbReference type="ARBA" id="ARBA00022933"/>
    </source>
</evidence>
<dbReference type="AlphaFoldDB" id="A0A292YPY3"/>
<proteinExistence type="predicted"/>
<name>A0A292YPY3_9BACL</name>
<keyword evidence="4" id="KW-1185">Reference proteome</keyword>
<protein>
    <recommendedName>
        <fullName evidence="5">Proline reductase</fullName>
    </recommendedName>
</protein>
<organism evidence="3 4">
    <name type="scientific">Effusibacillus lacus</name>
    <dbReference type="NCBI Taxonomy" id="1348429"/>
    <lineage>
        <taxon>Bacteria</taxon>
        <taxon>Bacillati</taxon>
        <taxon>Bacillota</taxon>
        <taxon>Bacilli</taxon>
        <taxon>Bacillales</taxon>
        <taxon>Alicyclobacillaceae</taxon>
        <taxon>Effusibacillus</taxon>
    </lineage>
</organism>
<accession>A0A292YPY3</accession>
<dbReference type="EMBL" id="BDUF01000076">
    <property type="protein sequence ID" value="GAX90971.1"/>
    <property type="molecule type" value="Genomic_DNA"/>
</dbReference>
<evidence type="ECO:0000256" key="2">
    <source>
        <dbReference type="ARBA" id="ARBA00023002"/>
    </source>
</evidence>